<dbReference type="Pfam" id="PF13380">
    <property type="entry name" value="CoA_binding_2"/>
    <property type="match status" value="1"/>
</dbReference>
<dbReference type="EMBL" id="JACHGF010000005">
    <property type="protein sequence ID" value="MBB5285209.1"/>
    <property type="molecule type" value="Genomic_DNA"/>
</dbReference>
<evidence type="ECO:0000259" key="1">
    <source>
        <dbReference type="Pfam" id="PF13380"/>
    </source>
</evidence>
<proteinExistence type="predicted"/>
<organism evidence="2 3">
    <name type="scientific">Rhabdobacter roseus</name>
    <dbReference type="NCBI Taxonomy" id="1655419"/>
    <lineage>
        <taxon>Bacteria</taxon>
        <taxon>Pseudomonadati</taxon>
        <taxon>Bacteroidota</taxon>
        <taxon>Cytophagia</taxon>
        <taxon>Cytophagales</taxon>
        <taxon>Cytophagaceae</taxon>
        <taxon>Rhabdobacter</taxon>
    </lineage>
</organism>
<dbReference type="InterPro" id="IPR003781">
    <property type="entry name" value="CoA-bd"/>
</dbReference>
<accession>A0A840TZZ2</accession>
<evidence type="ECO:0000313" key="3">
    <source>
        <dbReference type="Proteomes" id="UP000557307"/>
    </source>
</evidence>
<keyword evidence="3" id="KW-1185">Reference proteome</keyword>
<comment type="caution">
    <text evidence="2">The sequence shown here is derived from an EMBL/GenBank/DDBJ whole genome shotgun (WGS) entry which is preliminary data.</text>
</comment>
<dbReference type="RefSeq" id="WP_184175161.1">
    <property type="nucleotide sequence ID" value="NZ_JACHGF010000005.1"/>
</dbReference>
<name>A0A840TZZ2_9BACT</name>
<dbReference type="SUPFAM" id="SSF51735">
    <property type="entry name" value="NAD(P)-binding Rossmann-fold domains"/>
    <property type="match status" value="1"/>
</dbReference>
<dbReference type="InterPro" id="IPR036291">
    <property type="entry name" value="NAD(P)-bd_dom_sf"/>
</dbReference>
<dbReference type="AlphaFoldDB" id="A0A840TZZ2"/>
<sequence>MKKTLIIGASANPARYAYAAAHRLTAYGHPIVQIGLKEGTTAGVKIEKEKVPIDDLDTVTLYVGPRNQPEYYDYVRSLRPRRVIFNPGTENDEFEALLRQDGVQVLEACTLVMLSVGSY</sequence>
<evidence type="ECO:0000313" key="2">
    <source>
        <dbReference type="EMBL" id="MBB5285209.1"/>
    </source>
</evidence>
<reference evidence="2 3" key="1">
    <citation type="submission" date="2020-08" db="EMBL/GenBank/DDBJ databases">
        <title>Genomic Encyclopedia of Type Strains, Phase IV (KMG-IV): sequencing the most valuable type-strain genomes for metagenomic binning, comparative biology and taxonomic classification.</title>
        <authorList>
            <person name="Goeker M."/>
        </authorList>
    </citation>
    <scope>NUCLEOTIDE SEQUENCE [LARGE SCALE GENOMIC DNA]</scope>
    <source>
        <strain evidence="2 3">DSM 105074</strain>
    </source>
</reference>
<dbReference type="Proteomes" id="UP000557307">
    <property type="component" value="Unassembled WGS sequence"/>
</dbReference>
<protein>
    <recommendedName>
        <fullName evidence="1">CoA-binding domain-containing protein</fullName>
    </recommendedName>
</protein>
<gene>
    <name evidence="2" type="ORF">HNQ92_003366</name>
</gene>
<feature type="domain" description="CoA-binding" evidence="1">
    <location>
        <begin position="2"/>
        <end position="114"/>
    </location>
</feature>
<dbReference type="Gene3D" id="3.40.50.720">
    <property type="entry name" value="NAD(P)-binding Rossmann-like Domain"/>
    <property type="match status" value="1"/>
</dbReference>